<sequence>MPDPTQSNGFLTQEELDLLLPGAHRVRYPAGTELVREGDASDFVLYLRRGHVKALTGDPKSIVYICKPGGIIGEIAAIRGVPRTADMVAMNEVEADLIPGDMWWEFVLTNRRVTEAVMRHLAARIIAKEIPRNESVTSSENKIAKGLLRLVDAGIGEEASDGLHISGVTQRDLGSISGLSRESASAVLGRLRADGVLTTGRGNLTIHDLKAIETLSKRDRPPLRR</sequence>
<dbReference type="GO" id="GO:0003700">
    <property type="term" value="F:DNA-binding transcription factor activity"/>
    <property type="evidence" value="ECO:0007669"/>
    <property type="project" value="TreeGrafter"/>
</dbReference>
<evidence type="ECO:0000256" key="3">
    <source>
        <dbReference type="ARBA" id="ARBA00023163"/>
    </source>
</evidence>
<feature type="domain" description="Cyclic nucleotide-binding" evidence="4">
    <location>
        <begin position="11"/>
        <end position="94"/>
    </location>
</feature>
<keyword evidence="1" id="KW-0805">Transcription regulation</keyword>
<dbReference type="GO" id="GO:0005829">
    <property type="term" value="C:cytosol"/>
    <property type="evidence" value="ECO:0007669"/>
    <property type="project" value="TreeGrafter"/>
</dbReference>
<dbReference type="PANTHER" id="PTHR24567">
    <property type="entry name" value="CRP FAMILY TRANSCRIPTIONAL REGULATORY PROTEIN"/>
    <property type="match status" value="1"/>
</dbReference>
<dbReference type="OrthoDB" id="41390at2"/>
<dbReference type="PANTHER" id="PTHR24567:SF68">
    <property type="entry name" value="DNA-BINDING TRANSCRIPTIONAL DUAL REGULATOR CRP"/>
    <property type="match status" value="1"/>
</dbReference>
<organism evidence="6 7">
    <name type="scientific">Glycomyces paridis</name>
    <dbReference type="NCBI Taxonomy" id="2126555"/>
    <lineage>
        <taxon>Bacteria</taxon>
        <taxon>Bacillati</taxon>
        <taxon>Actinomycetota</taxon>
        <taxon>Actinomycetes</taxon>
        <taxon>Glycomycetales</taxon>
        <taxon>Glycomycetaceae</taxon>
        <taxon>Glycomyces</taxon>
    </lineage>
</organism>
<dbReference type="Gene3D" id="2.60.120.10">
    <property type="entry name" value="Jelly Rolls"/>
    <property type="match status" value="1"/>
</dbReference>
<proteinExistence type="predicted"/>
<dbReference type="Gene3D" id="1.10.10.10">
    <property type="entry name" value="Winged helix-like DNA-binding domain superfamily/Winged helix DNA-binding domain"/>
    <property type="match status" value="1"/>
</dbReference>
<dbReference type="InterPro" id="IPR050397">
    <property type="entry name" value="Env_Response_Regulators"/>
</dbReference>
<evidence type="ECO:0000313" key="7">
    <source>
        <dbReference type="Proteomes" id="UP000305792"/>
    </source>
</evidence>
<dbReference type="AlphaFoldDB" id="A0A4S8PAC5"/>
<protein>
    <submittedName>
        <fullName evidence="6">Crp/Fnr family transcriptional regulator</fullName>
    </submittedName>
</protein>
<dbReference type="InterPro" id="IPR012318">
    <property type="entry name" value="HTH_CRP"/>
</dbReference>
<dbReference type="InterPro" id="IPR036388">
    <property type="entry name" value="WH-like_DNA-bd_sf"/>
</dbReference>
<dbReference type="SUPFAM" id="SSF51206">
    <property type="entry name" value="cAMP-binding domain-like"/>
    <property type="match status" value="1"/>
</dbReference>
<dbReference type="PROSITE" id="PS50042">
    <property type="entry name" value="CNMP_BINDING_3"/>
    <property type="match status" value="1"/>
</dbReference>
<dbReference type="SMART" id="SM00419">
    <property type="entry name" value="HTH_CRP"/>
    <property type="match status" value="1"/>
</dbReference>
<feature type="domain" description="HTH crp-type" evidence="5">
    <location>
        <begin position="137"/>
        <end position="210"/>
    </location>
</feature>
<dbReference type="SUPFAM" id="SSF46785">
    <property type="entry name" value="Winged helix' DNA-binding domain"/>
    <property type="match status" value="1"/>
</dbReference>
<evidence type="ECO:0000259" key="5">
    <source>
        <dbReference type="PROSITE" id="PS51063"/>
    </source>
</evidence>
<dbReference type="Proteomes" id="UP000305792">
    <property type="component" value="Unassembled WGS sequence"/>
</dbReference>
<dbReference type="InterPro" id="IPR018490">
    <property type="entry name" value="cNMP-bd_dom_sf"/>
</dbReference>
<dbReference type="SMART" id="SM00100">
    <property type="entry name" value="cNMP"/>
    <property type="match status" value="1"/>
</dbReference>
<reference evidence="6 7" key="1">
    <citation type="journal article" date="2018" name="Int. J. Syst. Evol. Microbiol.">
        <title>Glycomyces paridis sp. nov., isolated from the medicinal plant Paris polyphylla.</title>
        <authorList>
            <person name="Fang X.M."/>
            <person name="Bai J.L."/>
            <person name="Su J."/>
            <person name="Zhao L.L."/>
            <person name="Liu H.Y."/>
            <person name="Ma B.P."/>
            <person name="Zhang Y.Q."/>
            <person name="Yu L.Y."/>
        </authorList>
    </citation>
    <scope>NUCLEOTIDE SEQUENCE [LARGE SCALE GENOMIC DNA]</scope>
    <source>
        <strain evidence="6 7">CPCC 204357</strain>
    </source>
</reference>
<evidence type="ECO:0000259" key="4">
    <source>
        <dbReference type="PROSITE" id="PS50042"/>
    </source>
</evidence>
<dbReference type="Pfam" id="PF13545">
    <property type="entry name" value="HTH_Crp_2"/>
    <property type="match status" value="1"/>
</dbReference>
<evidence type="ECO:0000256" key="2">
    <source>
        <dbReference type="ARBA" id="ARBA00023125"/>
    </source>
</evidence>
<dbReference type="InterPro" id="IPR000595">
    <property type="entry name" value="cNMP-bd_dom"/>
</dbReference>
<evidence type="ECO:0000313" key="6">
    <source>
        <dbReference type="EMBL" id="THV27228.1"/>
    </source>
</evidence>
<gene>
    <name evidence="6" type="ORF">E9998_15300</name>
</gene>
<dbReference type="RefSeq" id="WP_136530571.1">
    <property type="nucleotide sequence ID" value="NZ_STGX01000011.1"/>
</dbReference>
<dbReference type="Pfam" id="PF00027">
    <property type="entry name" value="cNMP_binding"/>
    <property type="match status" value="1"/>
</dbReference>
<comment type="caution">
    <text evidence="6">The sequence shown here is derived from an EMBL/GenBank/DDBJ whole genome shotgun (WGS) entry which is preliminary data.</text>
</comment>
<name>A0A4S8PAC5_9ACTN</name>
<dbReference type="InterPro" id="IPR036390">
    <property type="entry name" value="WH_DNA-bd_sf"/>
</dbReference>
<dbReference type="CDD" id="cd00038">
    <property type="entry name" value="CAP_ED"/>
    <property type="match status" value="1"/>
</dbReference>
<dbReference type="PROSITE" id="PS51063">
    <property type="entry name" value="HTH_CRP_2"/>
    <property type="match status" value="1"/>
</dbReference>
<keyword evidence="7" id="KW-1185">Reference proteome</keyword>
<dbReference type="EMBL" id="STGX01000011">
    <property type="protein sequence ID" value="THV27228.1"/>
    <property type="molecule type" value="Genomic_DNA"/>
</dbReference>
<keyword evidence="3" id="KW-0804">Transcription</keyword>
<dbReference type="InterPro" id="IPR014710">
    <property type="entry name" value="RmlC-like_jellyroll"/>
</dbReference>
<accession>A0A4S8PAC5</accession>
<dbReference type="GO" id="GO:0003677">
    <property type="term" value="F:DNA binding"/>
    <property type="evidence" value="ECO:0007669"/>
    <property type="project" value="UniProtKB-KW"/>
</dbReference>
<evidence type="ECO:0000256" key="1">
    <source>
        <dbReference type="ARBA" id="ARBA00023015"/>
    </source>
</evidence>
<keyword evidence="2" id="KW-0238">DNA-binding</keyword>